<dbReference type="InterPro" id="IPR000718">
    <property type="entry name" value="Peptidase_M13"/>
</dbReference>
<dbReference type="InterPro" id="IPR024079">
    <property type="entry name" value="MetalloPept_cat_dom_sf"/>
</dbReference>
<protein>
    <submittedName>
        <fullName evidence="1">Uncharacterized protein</fullName>
    </submittedName>
</protein>
<dbReference type="GO" id="GO:0004222">
    <property type="term" value="F:metalloendopeptidase activity"/>
    <property type="evidence" value="ECO:0007669"/>
    <property type="project" value="InterPro"/>
</dbReference>
<dbReference type="AlphaFoldDB" id="A0AAQ4EFD5"/>
<dbReference type="PROSITE" id="PS51885">
    <property type="entry name" value="NEPRILYSIN"/>
    <property type="match status" value="1"/>
</dbReference>
<comment type="caution">
    <text evidence="1">The sequence shown here is derived from an EMBL/GenBank/DDBJ whole genome shotgun (WGS) entry which is preliminary data.</text>
</comment>
<reference evidence="1 2" key="1">
    <citation type="journal article" date="2023" name="Arcadia Sci">
        <title>De novo assembly of a long-read Amblyomma americanum tick genome.</title>
        <authorList>
            <person name="Chou S."/>
            <person name="Poskanzer K.E."/>
            <person name="Rollins M."/>
            <person name="Thuy-Boun P.S."/>
        </authorList>
    </citation>
    <scope>NUCLEOTIDE SEQUENCE [LARGE SCALE GENOMIC DNA]</scope>
    <source>
        <strain evidence="1">F_SG_1</strain>
        <tissue evidence="1">Salivary glands</tissue>
    </source>
</reference>
<keyword evidence="2" id="KW-1185">Reference proteome</keyword>
<proteinExistence type="predicted"/>
<dbReference type="Proteomes" id="UP001321473">
    <property type="component" value="Unassembled WGS sequence"/>
</dbReference>
<dbReference type="GO" id="GO:0006508">
    <property type="term" value="P:proteolysis"/>
    <property type="evidence" value="ECO:0007669"/>
    <property type="project" value="InterPro"/>
</dbReference>
<accession>A0AAQ4EFD5</accession>
<dbReference type="SUPFAM" id="SSF55486">
    <property type="entry name" value="Metalloproteases ('zincins'), catalytic domain"/>
    <property type="match status" value="1"/>
</dbReference>
<sequence length="86" mass="9489">MSADHLFFVYYALDNCESSDEVHQDQAGLPAPYRVNLPLRHLVEFAPVFGCPDTGMAHFPQGRRSSCAVVLPDSWPVKATTPSVRA</sequence>
<dbReference type="EMBL" id="JARKHS020016976">
    <property type="protein sequence ID" value="KAK8773391.1"/>
    <property type="molecule type" value="Genomic_DNA"/>
</dbReference>
<evidence type="ECO:0000313" key="2">
    <source>
        <dbReference type="Proteomes" id="UP001321473"/>
    </source>
</evidence>
<organism evidence="1 2">
    <name type="scientific">Amblyomma americanum</name>
    <name type="common">Lone star tick</name>
    <dbReference type="NCBI Taxonomy" id="6943"/>
    <lineage>
        <taxon>Eukaryota</taxon>
        <taxon>Metazoa</taxon>
        <taxon>Ecdysozoa</taxon>
        <taxon>Arthropoda</taxon>
        <taxon>Chelicerata</taxon>
        <taxon>Arachnida</taxon>
        <taxon>Acari</taxon>
        <taxon>Parasitiformes</taxon>
        <taxon>Ixodida</taxon>
        <taxon>Ixodoidea</taxon>
        <taxon>Ixodidae</taxon>
        <taxon>Amblyomminae</taxon>
        <taxon>Amblyomma</taxon>
    </lineage>
</organism>
<gene>
    <name evidence="1" type="ORF">V5799_012077</name>
</gene>
<dbReference type="Gene3D" id="3.40.390.10">
    <property type="entry name" value="Collagenase (Catalytic Domain)"/>
    <property type="match status" value="1"/>
</dbReference>
<evidence type="ECO:0000313" key="1">
    <source>
        <dbReference type="EMBL" id="KAK8773391.1"/>
    </source>
</evidence>
<name>A0AAQ4EFD5_AMBAM</name>